<proteinExistence type="predicted"/>
<dbReference type="RefSeq" id="XP_040481529.1">
    <property type="nucleotide sequence ID" value="XM_040625595.1"/>
</dbReference>
<keyword evidence="2" id="KW-1185">Reference proteome</keyword>
<dbReference type="GeneID" id="121101659"/>
<sequence>MSPTSTSPPAPPRALPPAPGSGRAAASLPSGRGAPGAGARRSRPGAGALCAQRAALLLPGGRPAALQINASPSSTLAVRSAGRPRALRRRLRGLVVSARGRVAADTLASRGKARRALAPSPRRPVETTGSFICSSDPVADGGTLQPCAV</sequence>
<feature type="region of interest" description="Disordered" evidence="1">
    <location>
        <begin position="107"/>
        <end position="132"/>
    </location>
</feature>
<feature type="region of interest" description="Disordered" evidence="1">
    <location>
        <begin position="1"/>
        <end position="46"/>
    </location>
</feature>
<evidence type="ECO:0000313" key="3">
    <source>
        <dbReference type="RefSeq" id="XP_040481529.1"/>
    </source>
</evidence>
<accession>A0A8M1FLY2</accession>
<dbReference type="KEGG" id="umr:121101659"/>
<reference evidence="3" key="1">
    <citation type="submission" date="2025-08" db="UniProtKB">
        <authorList>
            <consortium name="RefSeq"/>
        </authorList>
    </citation>
    <scope>IDENTIFICATION</scope>
    <source>
        <tissue evidence="3">Whole blood</tissue>
    </source>
</reference>
<feature type="compositionally biased region" description="Pro residues" evidence="1">
    <location>
        <begin position="1"/>
        <end position="19"/>
    </location>
</feature>
<dbReference type="AlphaFoldDB" id="A0A8M1FLY2"/>
<feature type="compositionally biased region" description="Low complexity" evidence="1">
    <location>
        <begin position="20"/>
        <end position="32"/>
    </location>
</feature>
<protein>
    <submittedName>
        <fullName evidence="3">Proline-rich protein 34-like</fullName>
    </submittedName>
</protein>
<dbReference type="Proteomes" id="UP000261680">
    <property type="component" value="Unplaced"/>
</dbReference>
<organism evidence="2 3">
    <name type="scientific">Ursus maritimus</name>
    <name type="common">Polar bear</name>
    <name type="synonym">Thalarctos maritimus</name>
    <dbReference type="NCBI Taxonomy" id="29073"/>
    <lineage>
        <taxon>Eukaryota</taxon>
        <taxon>Metazoa</taxon>
        <taxon>Chordata</taxon>
        <taxon>Craniata</taxon>
        <taxon>Vertebrata</taxon>
        <taxon>Euteleostomi</taxon>
        <taxon>Mammalia</taxon>
        <taxon>Eutheria</taxon>
        <taxon>Laurasiatheria</taxon>
        <taxon>Carnivora</taxon>
        <taxon>Caniformia</taxon>
        <taxon>Ursidae</taxon>
        <taxon>Ursus</taxon>
    </lineage>
</organism>
<name>A0A8M1FLY2_URSMA</name>
<evidence type="ECO:0000256" key="1">
    <source>
        <dbReference type="SAM" id="MobiDB-lite"/>
    </source>
</evidence>
<evidence type="ECO:0000313" key="2">
    <source>
        <dbReference type="Proteomes" id="UP000261680"/>
    </source>
</evidence>
<gene>
    <name evidence="3" type="primary">LOC121101659</name>
</gene>